<name>A0A5M9WMM2_PAEAM</name>
<dbReference type="InterPro" id="IPR000073">
    <property type="entry name" value="AB_hydrolase_1"/>
</dbReference>
<dbReference type="Pfam" id="PF00561">
    <property type="entry name" value="Abhydrolase_1"/>
    <property type="match status" value="1"/>
</dbReference>
<evidence type="ECO:0000259" key="2">
    <source>
        <dbReference type="Pfam" id="PF00561"/>
    </source>
</evidence>
<dbReference type="AlphaFoldDB" id="A0A5M9WMM2"/>
<gene>
    <name evidence="3" type="ORF">EC604_03040</name>
</gene>
<protein>
    <submittedName>
        <fullName evidence="3">Alpha/beta hydrolase</fullName>
    </submittedName>
</protein>
<dbReference type="Gene3D" id="3.40.50.1820">
    <property type="entry name" value="alpha/beta hydrolase"/>
    <property type="match status" value="1"/>
</dbReference>
<dbReference type="PANTHER" id="PTHR43139">
    <property type="entry name" value="SI:DKEY-122A22.2"/>
    <property type="match status" value="1"/>
</dbReference>
<dbReference type="EMBL" id="RIAS01000001">
    <property type="protein sequence ID" value="KAA8782820.1"/>
    <property type="molecule type" value="Genomic_DNA"/>
</dbReference>
<feature type="signal peptide" evidence="1">
    <location>
        <begin position="1"/>
        <end position="37"/>
    </location>
</feature>
<dbReference type="SUPFAM" id="SSF53474">
    <property type="entry name" value="alpha/beta-Hydrolases"/>
    <property type="match status" value="1"/>
</dbReference>
<dbReference type="InterPro" id="IPR052370">
    <property type="entry name" value="Meta-cleavage_hydrolase"/>
</dbReference>
<evidence type="ECO:0000256" key="1">
    <source>
        <dbReference type="SAM" id="SignalP"/>
    </source>
</evidence>
<keyword evidence="3" id="KW-0378">Hydrolase</keyword>
<dbReference type="PANTHER" id="PTHR43139:SF52">
    <property type="entry name" value="SI:DKEY-122A22.2"/>
    <property type="match status" value="1"/>
</dbReference>
<evidence type="ECO:0000313" key="4">
    <source>
        <dbReference type="Proteomes" id="UP000323664"/>
    </source>
</evidence>
<organism evidence="3 4">
    <name type="scientific">Paenibacillus amylolyticus</name>
    <dbReference type="NCBI Taxonomy" id="1451"/>
    <lineage>
        <taxon>Bacteria</taxon>
        <taxon>Bacillati</taxon>
        <taxon>Bacillota</taxon>
        <taxon>Bacilli</taxon>
        <taxon>Bacillales</taxon>
        <taxon>Paenibacillaceae</taxon>
        <taxon>Paenibacillus</taxon>
    </lineage>
</organism>
<feature type="chain" id="PRO_5038918662" evidence="1">
    <location>
        <begin position="38"/>
        <end position="285"/>
    </location>
</feature>
<keyword evidence="1" id="KW-0732">Signal</keyword>
<proteinExistence type="predicted"/>
<dbReference type="Proteomes" id="UP000323664">
    <property type="component" value="Unassembled WGS sequence"/>
</dbReference>
<sequence length="285" mass="31580">MNEYLNHSYIRRVCMMKRWLSLSLSFCLVFLMTAPLAEGKTNQVGSSGLYEVSTRVALYANIQGVKTSLPTVVFVSGYGDDSSVWSGIQSEISQKTLTVSYDRAGLGLSDDTTKDKTTKQQVKELHKLLRKANIPGPYVLVGHSIGGLNVRGFADRYTNEVAGAVLIDASHEKQEEAVLATLPPEFIEMYQSQFTAEGNYAEVTKSFKYIEKLRSKDALRNLPLTVISATEHGMGPEMEIKWAEMQQDLASLSNQATHVTAQGSGHYVYLEQPELVQQAIISMLE</sequence>
<dbReference type="InterPro" id="IPR029058">
    <property type="entry name" value="AB_hydrolase_fold"/>
</dbReference>
<reference evidence="3 4" key="1">
    <citation type="journal article" date="2019" name="J. Ind. Microbiol. Biotechnol.">
        <title>Paenibacillus amylolyticus 27C64 has a diverse set of carbohydrate-active enzymes and complete pectin deconstruction system.</title>
        <authorList>
            <person name="Keggi C."/>
            <person name="Doran-Peterson J."/>
        </authorList>
    </citation>
    <scope>NUCLEOTIDE SEQUENCE [LARGE SCALE GENOMIC DNA]</scope>
    <source>
        <strain evidence="3 4">27C64</strain>
    </source>
</reference>
<accession>A0A5M9WMM2</accession>
<comment type="caution">
    <text evidence="3">The sequence shown here is derived from an EMBL/GenBank/DDBJ whole genome shotgun (WGS) entry which is preliminary data.</text>
</comment>
<dbReference type="GO" id="GO:0016787">
    <property type="term" value="F:hydrolase activity"/>
    <property type="evidence" value="ECO:0007669"/>
    <property type="project" value="UniProtKB-KW"/>
</dbReference>
<evidence type="ECO:0000313" key="3">
    <source>
        <dbReference type="EMBL" id="KAA8782820.1"/>
    </source>
</evidence>
<feature type="domain" description="AB hydrolase-1" evidence="2">
    <location>
        <begin position="70"/>
        <end position="192"/>
    </location>
</feature>